<dbReference type="Proteomes" id="UP001149140">
    <property type="component" value="Unassembled WGS sequence"/>
</dbReference>
<evidence type="ECO:0000259" key="1">
    <source>
        <dbReference type="Pfam" id="PF01968"/>
    </source>
</evidence>
<comment type="caution">
    <text evidence="4">The sequence shown here is derived from an EMBL/GenBank/DDBJ whole genome shotgun (WGS) entry which is preliminary data.</text>
</comment>
<organism evidence="4 5">
    <name type="scientific">Solirubrobacter ginsenosidimutans</name>
    <dbReference type="NCBI Taxonomy" id="490573"/>
    <lineage>
        <taxon>Bacteria</taxon>
        <taxon>Bacillati</taxon>
        <taxon>Actinomycetota</taxon>
        <taxon>Thermoleophilia</taxon>
        <taxon>Solirubrobacterales</taxon>
        <taxon>Solirubrobacteraceae</taxon>
        <taxon>Solirubrobacter</taxon>
    </lineage>
</organism>
<dbReference type="PANTHER" id="PTHR11365:SF23">
    <property type="entry name" value="HYPOTHETICAL 5-OXOPROLINASE (EUROFUNG)-RELATED"/>
    <property type="match status" value="1"/>
</dbReference>
<dbReference type="GO" id="GO:0017168">
    <property type="term" value="F:5-oxoprolinase (ATP-hydrolyzing) activity"/>
    <property type="evidence" value="ECO:0007669"/>
    <property type="project" value="TreeGrafter"/>
</dbReference>
<keyword evidence="5" id="KW-1185">Reference proteome</keyword>
<dbReference type="EMBL" id="JAPDOD010000001">
    <property type="protein sequence ID" value="MDA0158890.1"/>
    <property type="molecule type" value="Genomic_DNA"/>
</dbReference>
<dbReference type="InterPro" id="IPR008040">
    <property type="entry name" value="Hydant_A_N"/>
</dbReference>
<dbReference type="InterPro" id="IPR002821">
    <property type="entry name" value="Hydantoinase_A"/>
</dbReference>
<evidence type="ECO:0000313" key="5">
    <source>
        <dbReference type="Proteomes" id="UP001149140"/>
    </source>
</evidence>
<dbReference type="Pfam" id="PF19278">
    <property type="entry name" value="Hydant_A_C"/>
    <property type="match status" value="1"/>
</dbReference>
<evidence type="ECO:0000259" key="3">
    <source>
        <dbReference type="Pfam" id="PF19278"/>
    </source>
</evidence>
<name>A0A9X3MMK9_9ACTN</name>
<evidence type="ECO:0000259" key="2">
    <source>
        <dbReference type="Pfam" id="PF05378"/>
    </source>
</evidence>
<dbReference type="Pfam" id="PF05378">
    <property type="entry name" value="Hydant_A_N"/>
    <property type="match status" value="1"/>
</dbReference>
<reference evidence="4" key="1">
    <citation type="submission" date="2022-10" db="EMBL/GenBank/DDBJ databases">
        <title>The WGS of Solirubrobacter ginsenosidimutans DSM 21036.</title>
        <authorList>
            <person name="Jiang Z."/>
        </authorList>
    </citation>
    <scope>NUCLEOTIDE SEQUENCE</scope>
    <source>
        <strain evidence="4">DSM 21036</strain>
    </source>
</reference>
<protein>
    <submittedName>
        <fullName evidence="4">Hydantoinase/oxoprolinase family protein</fullName>
    </submittedName>
</protein>
<dbReference type="GO" id="GO:0005829">
    <property type="term" value="C:cytosol"/>
    <property type="evidence" value="ECO:0007669"/>
    <property type="project" value="TreeGrafter"/>
</dbReference>
<evidence type="ECO:0000313" key="4">
    <source>
        <dbReference type="EMBL" id="MDA0158890.1"/>
    </source>
</evidence>
<feature type="domain" description="Hydantoinase/oxoprolinase N-terminal" evidence="2">
    <location>
        <begin position="9"/>
        <end position="182"/>
    </location>
</feature>
<proteinExistence type="predicted"/>
<dbReference type="PANTHER" id="PTHR11365">
    <property type="entry name" value="5-OXOPROLINASE RELATED"/>
    <property type="match status" value="1"/>
</dbReference>
<feature type="domain" description="Acetophenone carboxylase-like C-terminal" evidence="3">
    <location>
        <begin position="509"/>
        <end position="664"/>
    </location>
</feature>
<dbReference type="AlphaFoldDB" id="A0A9X3MMK9"/>
<sequence length="679" mass="71564">MSQARTLDVGVDIGGTFTDLFAVDSATGRVYQAKSLTTPHDLAAGVFDCLEKASLSPEDIGTLVHGSTVAINIAIERTGARAALVVTEGTRDVYAIGRGNRPDAFDPFFRRPQPLIPRSLTFEVGERKLAGGATLRPLAEEHARDVAHAVAEAGVDAVAVCFLHAYADPEHEAVMGRILAELLPDAHVSLSHEIVREYREYERMSTTALNAYIGPRASEYLSGLEDGLAARDFAGRLMIMQSNGGVMAPETAKRTPVAMMESGPVGGVIASAHVGAQAGFPDVITFDMGGTTAKSSLISGADPTIAHGYHIGGYASGHPAMLPVVDIVEVGAGGGSIAWVDEVGAMRVGPRSAGAAPGPISYGRGGTEPTVTDANVVLGRIGATSFLGGEMPLDEAAAYAGIAERFAPLGLDPVEAASGIVRLAVASMVLAVRGVSVERGYDPRDFALLAQGGNGPLHAVEIARELSIPTVLVPRLPAIFSAVGMLMADLRHDYVQTHYTALAAADFGELAGRFDELVALGRDRLAGEGVAPEAMSFERSLDLRYAGQEFALAIPVFELDPRRIAARFHEAHEHRYGYATPAEEVEMVNLRVVARGERVHPELPPSRVGHADALLGRRAVYFSDTPVECPVYARERLAIGQRVEGPAVIEETTSTTLLWPGDVATVAPGEELVIAVEAA</sequence>
<feature type="domain" description="Hydantoinase A/oxoprolinase" evidence="1">
    <location>
        <begin position="203"/>
        <end position="493"/>
    </location>
</feature>
<dbReference type="InterPro" id="IPR045079">
    <property type="entry name" value="Oxoprolinase-like"/>
</dbReference>
<dbReference type="GO" id="GO:0006749">
    <property type="term" value="P:glutathione metabolic process"/>
    <property type="evidence" value="ECO:0007669"/>
    <property type="project" value="TreeGrafter"/>
</dbReference>
<dbReference type="InterPro" id="IPR049517">
    <property type="entry name" value="ACX-like_C"/>
</dbReference>
<accession>A0A9X3MMK9</accession>
<gene>
    <name evidence="4" type="ORF">OM076_01335</name>
</gene>
<dbReference type="Pfam" id="PF01968">
    <property type="entry name" value="Hydantoinase_A"/>
    <property type="match status" value="1"/>
</dbReference>
<dbReference type="RefSeq" id="WP_270037506.1">
    <property type="nucleotide sequence ID" value="NZ_JAPDOD010000001.1"/>
</dbReference>